<feature type="binding site" evidence="5">
    <location>
        <position position="123"/>
    </location>
    <ligand>
        <name>FAD</name>
        <dbReference type="ChEBI" id="CHEBI:57692"/>
    </ligand>
</feature>
<dbReference type="Pfam" id="PF00732">
    <property type="entry name" value="GMC_oxred_N"/>
    <property type="match status" value="1"/>
</dbReference>
<dbReference type="Proteomes" id="UP001497497">
    <property type="component" value="Unassembled WGS sequence"/>
</dbReference>
<evidence type="ECO:0000256" key="6">
    <source>
        <dbReference type="SAM" id="SignalP"/>
    </source>
</evidence>
<dbReference type="InterPro" id="IPR012132">
    <property type="entry name" value="GMC_OxRdtase"/>
</dbReference>
<dbReference type="SUPFAM" id="SSF54373">
    <property type="entry name" value="FAD-linked reductases, C-terminal domain"/>
    <property type="match status" value="1"/>
</dbReference>
<dbReference type="EMBL" id="CAXITT010001123">
    <property type="protein sequence ID" value="CAL1547964.1"/>
    <property type="molecule type" value="Genomic_DNA"/>
</dbReference>
<dbReference type="InterPro" id="IPR000172">
    <property type="entry name" value="GMC_OxRdtase_N"/>
</dbReference>
<proteinExistence type="inferred from homology"/>
<dbReference type="InterPro" id="IPR007867">
    <property type="entry name" value="GMC_OxRtase_C"/>
</dbReference>
<evidence type="ECO:0000256" key="1">
    <source>
        <dbReference type="ARBA" id="ARBA00001974"/>
    </source>
</evidence>
<feature type="signal peptide" evidence="6">
    <location>
        <begin position="1"/>
        <end position="28"/>
    </location>
</feature>
<evidence type="ECO:0000256" key="2">
    <source>
        <dbReference type="ARBA" id="ARBA00010790"/>
    </source>
</evidence>
<gene>
    <name evidence="9" type="ORF">GSLYS_00021281001</name>
</gene>
<keyword evidence="6" id="KW-0732">Signal</keyword>
<evidence type="ECO:0000256" key="4">
    <source>
        <dbReference type="ARBA" id="ARBA00022827"/>
    </source>
</evidence>
<accession>A0AAV2ILG3</accession>
<dbReference type="Gene3D" id="3.30.560.10">
    <property type="entry name" value="Glucose Oxidase, domain 3"/>
    <property type="match status" value="1"/>
</dbReference>
<organism evidence="9 10">
    <name type="scientific">Lymnaea stagnalis</name>
    <name type="common">Great pond snail</name>
    <name type="synonym">Helix stagnalis</name>
    <dbReference type="NCBI Taxonomy" id="6523"/>
    <lineage>
        <taxon>Eukaryota</taxon>
        <taxon>Metazoa</taxon>
        <taxon>Spiralia</taxon>
        <taxon>Lophotrochozoa</taxon>
        <taxon>Mollusca</taxon>
        <taxon>Gastropoda</taxon>
        <taxon>Heterobranchia</taxon>
        <taxon>Euthyneura</taxon>
        <taxon>Panpulmonata</taxon>
        <taxon>Hygrophila</taxon>
        <taxon>Lymnaeoidea</taxon>
        <taxon>Lymnaeidae</taxon>
        <taxon>Lymnaea</taxon>
    </lineage>
</organism>
<keyword evidence="10" id="KW-1185">Reference proteome</keyword>
<comment type="caution">
    <text evidence="9">The sequence shown here is derived from an EMBL/GenBank/DDBJ whole genome shotgun (WGS) entry which is preliminary data.</text>
</comment>
<evidence type="ECO:0000259" key="7">
    <source>
        <dbReference type="Pfam" id="PF00732"/>
    </source>
</evidence>
<comment type="similarity">
    <text evidence="2">Belongs to the GMC oxidoreductase family.</text>
</comment>
<evidence type="ECO:0000256" key="5">
    <source>
        <dbReference type="PIRSR" id="PIRSR000137-2"/>
    </source>
</evidence>
<feature type="binding site" evidence="5">
    <location>
        <position position="262"/>
    </location>
    <ligand>
        <name>FAD</name>
        <dbReference type="ChEBI" id="CHEBI:57692"/>
    </ligand>
</feature>
<evidence type="ECO:0000259" key="8">
    <source>
        <dbReference type="Pfam" id="PF05199"/>
    </source>
</evidence>
<feature type="chain" id="PRO_5043348654" evidence="6">
    <location>
        <begin position="29"/>
        <end position="630"/>
    </location>
</feature>
<evidence type="ECO:0000256" key="3">
    <source>
        <dbReference type="ARBA" id="ARBA00022630"/>
    </source>
</evidence>
<keyword evidence="3" id="KW-0285">Flavoprotein</keyword>
<dbReference type="GO" id="GO:0016614">
    <property type="term" value="F:oxidoreductase activity, acting on CH-OH group of donors"/>
    <property type="evidence" value="ECO:0007669"/>
    <property type="project" value="InterPro"/>
</dbReference>
<dbReference type="GO" id="GO:0050660">
    <property type="term" value="F:flavin adenine dinucleotide binding"/>
    <property type="evidence" value="ECO:0007669"/>
    <property type="project" value="InterPro"/>
</dbReference>
<dbReference type="PANTHER" id="PTHR11552:SF147">
    <property type="entry name" value="CHOLINE DEHYDROGENASE, MITOCHONDRIAL"/>
    <property type="match status" value="1"/>
</dbReference>
<evidence type="ECO:0000313" key="9">
    <source>
        <dbReference type="EMBL" id="CAL1547964.1"/>
    </source>
</evidence>
<comment type="cofactor">
    <cofactor evidence="1 5">
        <name>FAD</name>
        <dbReference type="ChEBI" id="CHEBI:57692"/>
    </cofactor>
</comment>
<reference evidence="9 10" key="1">
    <citation type="submission" date="2024-04" db="EMBL/GenBank/DDBJ databases">
        <authorList>
            <consortium name="Genoscope - CEA"/>
            <person name="William W."/>
        </authorList>
    </citation>
    <scope>NUCLEOTIDE SEQUENCE [LARGE SCALE GENOMIC DNA]</scope>
</reference>
<feature type="domain" description="Glucose-methanol-choline oxidoreductase C-terminal" evidence="8">
    <location>
        <begin position="444"/>
        <end position="586"/>
    </location>
</feature>
<dbReference type="PANTHER" id="PTHR11552">
    <property type="entry name" value="GLUCOSE-METHANOL-CHOLINE GMC OXIDOREDUCTASE"/>
    <property type="match status" value="1"/>
</dbReference>
<evidence type="ECO:0000313" key="10">
    <source>
        <dbReference type="Proteomes" id="UP001497497"/>
    </source>
</evidence>
<feature type="domain" description="Glucose-methanol-choline oxidoreductase N-terminal" evidence="7">
    <location>
        <begin position="39"/>
        <end position="337"/>
    </location>
</feature>
<name>A0AAV2ILG3_LYMST</name>
<dbReference type="PIRSF" id="PIRSF000137">
    <property type="entry name" value="Alcohol_oxidase"/>
    <property type="match status" value="1"/>
</dbReference>
<dbReference type="AlphaFoldDB" id="A0AAV2ILG3"/>
<dbReference type="SUPFAM" id="SSF51905">
    <property type="entry name" value="FAD/NAD(P)-binding domain"/>
    <property type="match status" value="1"/>
</dbReference>
<dbReference type="Pfam" id="PF05199">
    <property type="entry name" value="GMC_oxred_C"/>
    <property type="match status" value="1"/>
</dbReference>
<protein>
    <submittedName>
        <fullName evidence="9">Uncharacterized protein</fullName>
    </submittedName>
</protein>
<keyword evidence="4 5" id="KW-0274">FAD</keyword>
<sequence length="630" mass="69246">MLPCSWIPGMVSALSLVIVIHVCRSVVGKDFVIQPRGSYDYIVVGGGTAGSVIASRLSEDSDVTVLLLEQGGDDRGIPAITVPALFQQTWTCPNLMRFYFSVPKPDAYKHMQGGQAQWPRGTVLGGCSSINNMAYLRGAREDYERWARHTGDAGWDYQHVLSYFKKMEKVTNPELKSSVYRGTDGPVSVTRASTVYELTDTILDAFLELGYKYNEDFNGETMEGVSRSQSNTDRGVRSSTARAYLHPALGRPNLDVAINATVQKIIIEDKRAVGVQLSKGAQSMIVSANREVILSAGTFGSAQLLMLSGIGPKEHLKELNISLVADLPVGENLQDHLIFDLAVSINASTDLPNDVLTSYWAVTEYNELKKGPLTLTDSGVAFHTSTTDEARRLDWPDVKILFALTPPTAANMLVHHYSPDLVDELSPRYNVTHGFALWPLLTRPESRGTLRLRSKDPRDDPIIDPNYYARQEDVDLMVRGVDICRKVLKTKAMAAVDAKLVDTVHLNICAEHEFDSKEFWACAIRARPRTLHHVAGTCKMGSPNDPTAVVDPQLRVLGVEGLRVADASIMPFVASANIHAPTIMIGEKAADLIKGKQLPQTVIYSNAQSTRPLIDTIVVIILCSIKLEVF</sequence>
<dbReference type="InterPro" id="IPR036188">
    <property type="entry name" value="FAD/NAD-bd_sf"/>
</dbReference>
<dbReference type="Gene3D" id="3.50.50.60">
    <property type="entry name" value="FAD/NAD(P)-binding domain"/>
    <property type="match status" value="1"/>
</dbReference>